<feature type="binding site" description="axial binding residue" evidence="5">
    <location>
        <position position="415"/>
    </location>
    <ligand>
        <name>heme b</name>
        <dbReference type="ChEBI" id="CHEBI:60344"/>
    </ligand>
    <ligandPart>
        <name>Fe</name>
        <dbReference type="ChEBI" id="CHEBI:18248"/>
    </ligandPart>
</feature>
<dbReference type="InterPro" id="IPR037120">
    <property type="entry name" value="Haem_peroxidase_sf_animal"/>
</dbReference>
<dbReference type="GO" id="GO:0006631">
    <property type="term" value="P:fatty acid metabolic process"/>
    <property type="evidence" value="ECO:0007669"/>
    <property type="project" value="UniProtKB-ARBA"/>
</dbReference>
<evidence type="ECO:0000256" key="2">
    <source>
        <dbReference type="ARBA" id="ARBA00022964"/>
    </source>
</evidence>
<dbReference type="CDD" id="cd09817">
    <property type="entry name" value="linoleate_diol_synthase_like"/>
    <property type="match status" value="1"/>
</dbReference>
<sequence length="1101" mass="122363">MGSEKGRASGAAANGADTPDTKCHVGHENSIPVSAAKGAPKATPKTKKGGSLLAQVKLLRQLSKRPVPTAYGDGRYPQTVVRPKLRDDLSRIGITDIKTLVEMIHGKLRGNGITDDKTMIMERVIALVADLPHQSMLREKLTNTLLNELWYSLEHPPLLYIGNEFKYRTADGSNNNPILPTLGAAGSNYARSCRPGHVPLGALPDPELVFEGVMARQQYRKHPNNVSSILWYWASIVIHDLFWTDYRDPSKSKTSSYLDLSPLYGSNQQMQDSIRTFKDGKLKVDSYADKRLIGMPPGVSVLLIMFNRFHNQVAEKLALVNEGGRFTKPKDDSPAAWKKYDEELFQTARLVTGGLYINIMLVDYVRNIVNLNRVDTTWTLDPRQEMGVNVGTKDGAERGTGNIVSAEFNLCYRWHACISDKDDKWIQEFYGSIFGDRAETMTSIEMIHEFVKFEATIPEDPAERTFGGFERGKDGKFSDDDLVACIASAIEDCAGAFGARNVPRVMKPIEILGILQGRRWNVAGLNEFRKQFGLKPYETFEDINPDEDVADHLRHLYQHPDNVELYPGLVAEDAKKPMVPGVGITPTYTISRVVLSDAVCLVRGDRFHTIDYNPRSLSNWGYREAEYDLNVNHGCVFYKLFLRAFPNHFKANSVYAHYPMVIPSENAKILKNLKRDHLFDWDAPTYVPERVNVATYGGAKYIIDNQDKYRVAWGENLTAVFGEGGSSFLRGGEPALQVKDSQLYLPTWKSDVKAFYATVTEKLLAQKSYKMAGRKQVDLVRDVGNFSHVHFVSRVFALPLKSADNPRGALTEQELYEALSTMFWAAFHDHDKVRSFPLLQSARAAADKVGGIIEGNVKLARLGLAGSFVRKGAKSDALSGYGVNMIKALAKAGLSSNEIAWSRILPTAAAMVPSQAEVFAHAVDFYLSDAGKPYLPDLNRAACLPSSEESDALLLGYAMEGLRLAGASASHRQATSADTITEDDGTRVSIMEGDRVYVDFVSAARDPTHFPAPETVDPRRDPSSYVFHGQVPHACLGQDASKVGLTELFRAVFRRKNVRRVPGPQGELKRVEGPGGFRAYMTEDWGTFTPFPVSMKVTWDD</sequence>
<keyword evidence="8" id="KW-1185">Reference proteome</keyword>
<dbReference type="Pfam" id="PF03098">
    <property type="entry name" value="An_peroxidase"/>
    <property type="match status" value="3"/>
</dbReference>
<evidence type="ECO:0000256" key="6">
    <source>
        <dbReference type="SAM" id="MobiDB-lite"/>
    </source>
</evidence>
<evidence type="ECO:0000313" key="8">
    <source>
        <dbReference type="Proteomes" id="UP001187682"/>
    </source>
</evidence>
<name>A0AAE8MS49_9PEZI</name>
<dbReference type="GO" id="GO:0004601">
    <property type="term" value="F:peroxidase activity"/>
    <property type="evidence" value="ECO:0007669"/>
    <property type="project" value="InterPro"/>
</dbReference>
<accession>A0AAE8MS49</accession>
<comment type="caution">
    <text evidence="7">The sequence shown here is derived from an EMBL/GenBank/DDBJ whole genome shotgun (WGS) entry which is preliminary data.</text>
</comment>
<dbReference type="EMBL" id="ONZQ02000002">
    <property type="protein sequence ID" value="SPN99237.1"/>
    <property type="molecule type" value="Genomic_DNA"/>
</dbReference>
<dbReference type="GO" id="GO:0016705">
    <property type="term" value="F:oxidoreductase activity, acting on paired donors, with incorporation or reduction of molecular oxygen"/>
    <property type="evidence" value="ECO:0007669"/>
    <property type="project" value="InterPro"/>
</dbReference>
<dbReference type="InterPro" id="IPR050783">
    <property type="entry name" value="Oxylipin_biosynth_metab"/>
</dbReference>
<keyword evidence="2" id="KW-0223">Dioxygenase</keyword>
<dbReference type="InterPro" id="IPR019791">
    <property type="entry name" value="Haem_peroxidase_animal"/>
</dbReference>
<dbReference type="PROSITE" id="PS50292">
    <property type="entry name" value="PEROXIDASE_3"/>
    <property type="match status" value="1"/>
</dbReference>
<feature type="region of interest" description="Disordered" evidence="6">
    <location>
        <begin position="1"/>
        <end position="50"/>
    </location>
</feature>
<dbReference type="GO" id="GO:0051213">
    <property type="term" value="F:dioxygenase activity"/>
    <property type="evidence" value="ECO:0007669"/>
    <property type="project" value="UniProtKB-KW"/>
</dbReference>
<dbReference type="GO" id="GO:0006979">
    <property type="term" value="P:response to oxidative stress"/>
    <property type="evidence" value="ECO:0007669"/>
    <property type="project" value="InterPro"/>
</dbReference>
<keyword evidence="1 5" id="KW-0479">Metal-binding</keyword>
<evidence type="ECO:0000256" key="3">
    <source>
        <dbReference type="ARBA" id="ARBA00023002"/>
    </source>
</evidence>
<evidence type="ECO:0000256" key="1">
    <source>
        <dbReference type="ARBA" id="ARBA00022723"/>
    </source>
</evidence>
<protein>
    <submittedName>
        <fullName evidence="7">Related to linoleate diol synthase</fullName>
    </submittedName>
</protein>
<dbReference type="GO" id="GO:0004497">
    <property type="term" value="F:monooxygenase activity"/>
    <property type="evidence" value="ECO:0007669"/>
    <property type="project" value="InterPro"/>
</dbReference>
<dbReference type="GO" id="GO:0020037">
    <property type="term" value="F:heme binding"/>
    <property type="evidence" value="ECO:0007669"/>
    <property type="project" value="InterPro"/>
</dbReference>
<gene>
    <name evidence="7" type="ORF">DNG_02274</name>
</gene>
<evidence type="ECO:0000256" key="4">
    <source>
        <dbReference type="ARBA" id="ARBA00023004"/>
    </source>
</evidence>
<dbReference type="AlphaFoldDB" id="A0AAE8MS49"/>
<dbReference type="Gene3D" id="1.10.630.10">
    <property type="entry name" value="Cytochrome P450"/>
    <property type="match status" value="1"/>
</dbReference>
<dbReference type="PANTHER" id="PTHR11903">
    <property type="entry name" value="PROSTAGLANDIN G/H SYNTHASE"/>
    <property type="match status" value="1"/>
</dbReference>
<evidence type="ECO:0000313" key="7">
    <source>
        <dbReference type="EMBL" id="SPN99237.1"/>
    </source>
</evidence>
<dbReference type="InterPro" id="IPR010255">
    <property type="entry name" value="Haem_peroxidase_sf"/>
</dbReference>
<dbReference type="SUPFAM" id="SSF48113">
    <property type="entry name" value="Heme-dependent peroxidases"/>
    <property type="match status" value="1"/>
</dbReference>
<organism evidence="7 8">
    <name type="scientific">Cephalotrichum gorgonifer</name>
    <dbReference type="NCBI Taxonomy" id="2041049"/>
    <lineage>
        <taxon>Eukaryota</taxon>
        <taxon>Fungi</taxon>
        <taxon>Dikarya</taxon>
        <taxon>Ascomycota</taxon>
        <taxon>Pezizomycotina</taxon>
        <taxon>Sordariomycetes</taxon>
        <taxon>Hypocreomycetidae</taxon>
        <taxon>Microascales</taxon>
        <taxon>Microascaceae</taxon>
        <taxon>Cephalotrichum</taxon>
    </lineage>
</organism>
<proteinExistence type="predicted"/>
<dbReference type="InterPro" id="IPR036396">
    <property type="entry name" value="Cyt_P450_sf"/>
</dbReference>
<dbReference type="InterPro" id="IPR034812">
    <property type="entry name" value="Ppo-like_N"/>
</dbReference>
<dbReference type="SUPFAM" id="SSF48264">
    <property type="entry name" value="Cytochrome P450"/>
    <property type="match status" value="1"/>
</dbReference>
<dbReference type="PANTHER" id="PTHR11903:SF13">
    <property type="entry name" value="LINOLEATE 10R-LIPOXYGENASE"/>
    <property type="match status" value="1"/>
</dbReference>
<keyword evidence="4 5" id="KW-0408">Iron</keyword>
<evidence type="ECO:0000256" key="5">
    <source>
        <dbReference type="PIRSR" id="PIRSR619791-2"/>
    </source>
</evidence>
<dbReference type="GO" id="GO:0005506">
    <property type="term" value="F:iron ion binding"/>
    <property type="evidence" value="ECO:0007669"/>
    <property type="project" value="InterPro"/>
</dbReference>
<keyword evidence="5" id="KW-0349">Heme</keyword>
<reference evidence="7" key="1">
    <citation type="submission" date="2018-03" db="EMBL/GenBank/DDBJ databases">
        <authorList>
            <person name="Guldener U."/>
        </authorList>
    </citation>
    <scope>NUCLEOTIDE SEQUENCE</scope>
</reference>
<dbReference type="CDD" id="cd20612">
    <property type="entry name" value="CYP_LDS-like_C"/>
    <property type="match status" value="1"/>
</dbReference>
<keyword evidence="3" id="KW-0560">Oxidoreductase</keyword>
<dbReference type="Proteomes" id="UP001187682">
    <property type="component" value="Unassembled WGS sequence"/>
</dbReference>
<dbReference type="Gene3D" id="1.10.640.10">
    <property type="entry name" value="Haem peroxidase domain superfamily, animal type"/>
    <property type="match status" value="1"/>
</dbReference>